<dbReference type="AlphaFoldDB" id="A0A1B8G939"/>
<dbReference type="GO" id="GO:0005739">
    <property type="term" value="C:mitochondrion"/>
    <property type="evidence" value="ECO:0007669"/>
    <property type="project" value="TreeGrafter"/>
</dbReference>
<gene>
    <name evidence="6" type="ORF">VE01_09400</name>
</gene>
<dbReference type="Proteomes" id="UP000091956">
    <property type="component" value="Unassembled WGS sequence"/>
</dbReference>
<dbReference type="InterPro" id="IPR020850">
    <property type="entry name" value="GED_dom"/>
</dbReference>
<dbReference type="Pfam" id="PF01031">
    <property type="entry name" value="Dynamin_M"/>
    <property type="match status" value="1"/>
</dbReference>
<proteinExistence type="predicted"/>
<evidence type="ECO:0000313" key="7">
    <source>
        <dbReference type="Proteomes" id="UP000091956"/>
    </source>
</evidence>
<dbReference type="PANTHER" id="PTHR11566">
    <property type="entry name" value="DYNAMIN"/>
    <property type="match status" value="1"/>
</dbReference>
<dbReference type="FunFam" id="3.40.50.300:FF:001425">
    <property type="entry name" value="Dynamin GTPase, putative"/>
    <property type="match status" value="1"/>
</dbReference>
<evidence type="ECO:0000259" key="4">
    <source>
        <dbReference type="PROSITE" id="PS51388"/>
    </source>
</evidence>
<dbReference type="RefSeq" id="XP_018126086.1">
    <property type="nucleotide sequence ID" value="XM_018278814.2"/>
</dbReference>
<evidence type="ECO:0008006" key="8">
    <source>
        <dbReference type="Google" id="ProtNLM"/>
    </source>
</evidence>
<accession>A0A1B8G939</accession>
<dbReference type="Gene3D" id="3.40.50.300">
    <property type="entry name" value="P-loop containing nucleotide triphosphate hydrolases"/>
    <property type="match status" value="1"/>
</dbReference>
<dbReference type="GO" id="GO:0003924">
    <property type="term" value="F:GTPase activity"/>
    <property type="evidence" value="ECO:0007669"/>
    <property type="project" value="InterPro"/>
</dbReference>
<feature type="compositionally biased region" description="Low complexity" evidence="3">
    <location>
        <begin position="774"/>
        <end position="785"/>
    </location>
</feature>
<evidence type="ECO:0000256" key="3">
    <source>
        <dbReference type="SAM" id="MobiDB-lite"/>
    </source>
</evidence>
<dbReference type="GO" id="GO:0016020">
    <property type="term" value="C:membrane"/>
    <property type="evidence" value="ECO:0007669"/>
    <property type="project" value="TreeGrafter"/>
</dbReference>
<protein>
    <recommendedName>
        <fullName evidence="8">Dynamin-type G domain-containing protein</fullName>
    </recommendedName>
</protein>
<dbReference type="EMBL" id="KV460269">
    <property type="protein sequence ID" value="OBT92353.1"/>
    <property type="molecule type" value="Genomic_DNA"/>
</dbReference>
<dbReference type="PROSITE" id="PS51388">
    <property type="entry name" value="GED"/>
    <property type="match status" value="1"/>
</dbReference>
<dbReference type="PANTHER" id="PTHR11566:SF21">
    <property type="entry name" value="DYNAMIN RELATED PROTEIN 1, ISOFORM A"/>
    <property type="match status" value="1"/>
</dbReference>
<dbReference type="GO" id="GO:0005525">
    <property type="term" value="F:GTP binding"/>
    <property type="evidence" value="ECO:0007669"/>
    <property type="project" value="InterPro"/>
</dbReference>
<keyword evidence="7" id="KW-1185">Reference proteome</keyword>
<dbReference type="GeneID" id="28842786"/>
<evidence type="ECO:0000259" key="5">
    <source>
        <dbReference type="PROSITE" id="PS51718"/>
    </source>
</evidence>
<reference evidence="7" key="2">
    <citation type="journal article" date="2018" name="Nat. Commun.">
        <title>Extreme sensitivity to ultraviolet light in the fungal pathogen causing white-nose syndrome of bats.</title>
        <authorList>
            <person name="Palmer J.M."/>
            <person name="Drees K.P."/>
            <person name="Foster J.T."/>
            <person name="Lindner D.L."/>
        </authorList>
    </citation>
    <scope>NUCLEOTIDE SEQUENCE [LARGE SCALE GENOMIC DNA]</scope>
    <source>
        <strain evidence="7">UAMH 10579</strain>
    </source>
</reference>
<organism evidence="6 7">
    <name type="scientific">Pseudogymnoascus verrucosus</name>
    <dbReference type="NCBI Taxonomy" id="342668"/>
    <lineage>
        <taxon>Eukaryota</taxon>
        <taxon>Fungi</taxon>
        <taxon>Dikarya</taxon>
        <taxon>Ascomycota</taxon>
        <taxon>Pezizomycotina</taxon>
        <taxon>Leotiomycetes</taxon>
        <taxon>Thelebolales</taxon>
        <taxon>Thelebolaceae</taxon>
        <taxon>Pseudogymnoascus</taxon>
    </lineage>
</organism>
<dbReference type="GO" id="GO:0006897">
    <property type="term" value="P:endocytosis"/>
    <property type="evidence" value="ECO:0007669"/>
    <property type="project" value="TreeGrafter"/>
</dbReference>
<feature type="compositionally biased region" description="Low complexity" evidence="3">
    <location>
        <begin position="840"/>
        <end position="849"/>
    </location>
</feature>
<feature type="compositionally biased region" description="Low complexity" evidence="3">
    <location>
        <begin position="720"/>
        <end position="731"/>
    </location>
</feature>
<dbReference type="SUPFAM" id="SSF52540">
    <property type="entry name" value="P-loop containing nucleoside triphosphate hydrolases"/>
    <property type="match status" value="1"/>
</dbReference>
<dbReference type="InterPro" id="IPR027417">
    <property type="entry name" value="P-loop_NTPase"/>
</dbReference>
<feature type="domain" description="GED" evidence="4">
    <location>
        <begin position="615"/>
        <end position="706"/>
    </location>
</feature>
<dbReference type="Gene3D" id="1.20.120.1240">
    <property type="entry name" value="Dynamin, middle domain"/>
    <property type="match status" value="1"/>
</dbReference>
<dbReference type="SMART" id="SM00053">
    <property type="entry name" value="DYNc"/>
    <property type="match status" value="1"/>
</dbReference>
<dbReference type="InterPro" id="IPR022812">
    <property type="entry name" value="Dynamin"/>
</dbReference>
<dbReference type="CDD" id="cd08771">
    <property type="entry name" value="DLP_1"/>
    <property type="match status" value="1"/>
</dbReference>
<dbReference type="GO" id="GO:0008017">
    <property type="term" value="F:microtubule binding"/>
    <property type="evidence" value="ECO:0007669"/>
    <property type="project" value="TreeGrafter"/>
</dbReference>
<keyword evidence="1" id="KW-0547">Nucleotide-binding</keyword>
<feature type="compositionally biased region" description="Low complexity" evidence="3">
    <location>
        <begin position="746"/>
        <end position="757"/>
    </location>
</feature>
<dbReference type="InterPro" id="IPR000375">
    <property type="entry name" value="Dynamin_stalk"/>
</dbReference>
<keyword evidence="2" id="KW-0342">GTP-binding</keyword>
<sequence length="881" mass="97256">MTDSADMELPSLKALQTGEQMELLNIVDSLRAEGLGEITALPQLIVCGDQSSGKSSVLEAISGIPFPRKENTCTRFATEVILRRSPESRISVSVVPSRDREQADREKLLKFRHQLSTPDDFPDLFDKAKDAMLNVPGKSFSKDILRIEFCGPSQPQLTLVDLPGLIHSHIEAEQQTPEDVKLVTELVSDYLKSPRSIILAIVSAKYDINVQVILNRAREVDPQGIRTLGIITKPDTLVKGSESEDSFVKLARNERVKFRLGWHVVKNLDSAHKESLESTLETRNTEEKAFFKGSNFKSLPSQNVGIESLRTQLSKILFNQIRLELPRLVDDIEQRILTARASKDKLGPSRTSIDDQRSFLIQLSQTFQTICQAAVRGDYDNDFFHSDELREKRLFQSDELSEKRLCAILMDKHFGFADNLLKKGCQWTIGERSFDTVGFTFDTKRRTREEAIADACRLLKRSRGRELPGLPNPLLVGELFREYSRPWDTLARMHIKNTWEITNRFLDLVLQHLTDDDVREKILRLWLEPVMAQKLETAYGKLDELLEVHKEHPFTTNHHFMDNRKKLQQKDTKDEIQQKLLGVVKAGQKLSVEDITLLVMNLKPEVKADMDTIAAEDAFDNMMAYYEVAMKLFMDNVPTLAIQAPIVRKLDEVLCPTAVFRMPPDLVAKIAGESEEKMQEREEILSKLSTLETGAQICRQYAMRPQSFATAPLNPPFKESAVSSSTSSRTGLFGGGTPSKGLSTNSASGDPPSASSGTGLFGGGTPSKGLSTNSASGDPPSASSGTGLFGGGTPSKGLSSNAGFGASLGLTPETGLFGSAARPPSSSQTSQTGFGGFGPSGISPKPSSSVLSTEANAPKSYATNFFEQSTSENAEQSGKRK</sequence>
<dbReference type="InterPro" id="IPR045063">
    <property type="entry name" value="Dynamin_N"/>
</dbReference>
<dbReference type="Pfam" id="PF00350">
    <property type="entry name" value="Dynamin_N"/>
    <property type="match status" value="1"/>
</dbReference>
<dbReference type="InterPro" id="IPR001401">
    <property type="entry name" value="Dynamin_GTPase"/>
</dbReference>
<dbReference type="GO" id="GO:0048312">
    <property type="term" value="P:intracellular distribution of mitochondria"/>
    <property type="evidence" value="ECO:0007669"/>
    <property type="project" value="TreeGrafter"/>
</dbReference>
<dbReference type="OrthoDB" id="415706at2759"/>
<feature type="region of interest" description="Disordered" evidence="3">
    <location>
        <begin position="709"/>
        <end position="881"/>
    </location>
</feature>
<dbReference type="GO" id="GO:0016559">
    <property type="term" value="P:peroxisome fission"/>
    <property type="evidence" value="ECO:0007669"/>
    <property type="project" value="TreeGrafter"/>
</dbReference>
<name>A0A1B8G939_9PEZI</name>
<dbReference type="GO" id="GO:0000266">
    <property type="term" value="P:mitochondrial fission"/>
    <property type="evidence" value="ECO:0007669"/>
    <property type="project" value="TreeGrafter"/>
</dbReference>
<reference evidence="6 7" key="1">
    <citation type="submission" date="2016-03" db="EMBL/GenBank/DDBJ databases">
        <title>Comparative genomics of Pseudogymnoascus destructans, the fungus causing white-nose syndrome of bats.</title>
        <authorList>
            <person name="Palmer J.M."/>
            <person name="Drees K.P."/>
            <person name="Foster J.T."/>
            <person name="Lindner D.L."/>
        </authorList>
    </citation>
    <scope>NUCLEOTIDE SEQUENCE [LARGE SCALE GENOMIC DNA]</scope>
    <source>
        <strain evidence="6 7">UAMH 10579</strain>
    </source>
</reference>
<dbReference type="InterPro" id="IPR030381">
    <property type="entry name" value="G_DYNAMIN_dom"/>
</dbReference>
<dbReference type="STRING" id="342668.A0A1B8G939"/>
<evidence type="ECO:0000313" key="6">
    <source>
        <dbReference type="EMBL" id="OBT92353.1"/>
    </source>
</evidence>
<feature type="domain" description="Dynamin-type G" evidence="5">
    <location>
        <begin position="38"/>
        <end position="326"/>
    </location>
</feature>
<dbReference type="PRINTS" id="PR00195">
    <property type="entry name" value="DYNAMIN"/>
</dbReference>
<evidence type="ECO:0000256" key="2">
    <source>
        <dbReference type="ARBA" id="ARBA00023134"/>
    </source>
</evidence>
<dbReference type="GO" id="GO:0005874">
    <property type="term" value="C:microtubule"/>
    <property type="evidence" value="ECO:0007669"/>
    <property type="project" value="TreeGrafter"/>
</dbReference>
<evidence type="ECO:0000256" key="1">
    <source>
        <dbReference type="ARBA" id="ARBA00022741"/>
    </source>
</evidence>
<dbReference type="PROSITE" id="PS51718">
    <property type="entry name" value="G_DYNAMIN_2"/>
    <property type="match status" value="1"/>
</dbReference>
<feature type="compositionally biased region" description="Polar residues" evidence="3">
    <location>
        <begin position="850"/>
        <end position="881"/>
    </location>
</feature>
<feature type="compositionally biased region" description="Low complexity" evidence="3">
    <location>
        <begin position="823"/>
        <end position="832"/>
    </location>
</feature>